<feature type="compositionally biased region" description="Basic and acidic residues" evidence="6">
    <location>
        <begin position="355"/>
        <end position="364"/>
    </location>
</feature>
<evidence type="ECO:0000313" key="9">
    <source>
        <dbReference type="EMBL" id="KAA8630541.1"/>
    </source>
</evidence>
<feature type="transmembrane region" description="Helical" evidence="7">
    <location>
        <begin position="260"/>
        <end position="282"/>
    </location>
</feature>
<evidence type="ECO:0000256" key="5">
    <source>
        <dbReference type="ARBA" id="ARBA00038359"/>
    </source>
</evidence>
<comment type="similarity">
    <text evidence="5">Belongs to the SAT4 family.</text>
</comment>
<protein>
    <recommendedName>
        <fullName evidence="8">Rhodopsin domain-containing protein</fullName>
    </recommendedName>
</protein>
<feature type="transmembrane region" description="Helical" evidence="7">
    <location>
        <begin position="102"/>
        <end position="124"/>
    </location>
</feature>
<feature type="transmembrane region" description="Helical" evidence="7">
    <location>
        <begin position="136"/>
        <end position="156"/>
    </location>
</feature>
<organism evidence="9 10">
    <name type="scientific">Sordaria macrospora</name>
    <dbReference type="NCBI Taxonomy" id="5147"/>
    <lineage>
        <taxon>Eukaryota</taxon>
        <taxon>Fungi</taxon>
        <taxon>Dikarya</taxon>
        <taxon>Ascomycota</taxon>
        <taxon>Pezizomycotina</taxon>
        <taxon>Sordariomycetes</taxon>
        <taxon>Sordariomycetidae</taxon>
        <taxon>Sordariales</taxon>
        <taxon>Sordariaceae</taxon>
        <taxon>Sordaria</taxon>
    </lineage>
</organism>
<evidence type="ECO:0000256" key="3">
    <source>
        <dbReference type="ARBA" id="ARBA00022989"/>
    </source>
</evidence>
<dbReference type="VEuPathDB" id="FungiDB:SMAC_05620"/>
<feature type="transmembrane region" description="Helical" evidence="7">
    <location>
        <begin position="49"/>
        <end position="71"/>
    </location>
</feature>
<evidence type="ECO:0000259" key="8">
    <source>
        <dbReference type="Pfam" id="PF20684"/>
    </source>
</evidence>
<proteinExistence type="inferred from homology"/>
<keyword evidence="4 7" id="KW-0472">Membrane</keyword>
<evidence type="ECO:0000256" key="7">
    <source>
        <dbReference type="SAM" id="Phobius"/>
    </source>
</evidence>
<dbReference type="GO" id="GO:0016020">
    <property type="term" value="C:membrane"/>
    <property type="evidence" value="ECO:0007669"/>
    <property type="project" value="UniProtKB-SubCell"/>
</dbReference>
<evidence type="ECO:0000313" key="10">
    <source>
        <dbReference type="Proteomes" id="UP000433876"/>
    </source>
</evidence>
<feature type="transmembrane region" description="Helical" evidence="7">
    <location>
        <begin position="183"/>
        <end position="204"/>
    </location>
</feature>
<dbReference type="AlphaFoldDB" id="A0A8S8ZPC4"/>
<evidence type="ECO:0000256" key="6">
    <source>
        <dbReference type="SAM" id="MobiDB-lite"/>
    </source>
</evidence>
<dbReference type="PANTHER" id="PTHR33048:SF157">
    <property type="entry name" value="INTEGRAL MEMBRANE PROTEIN"/>
    <property type="match status" value="1"/>
</dbReference>
<dbReference type="Pfam" id="PF20684">
    <property type="entry name" value="Fung_rhodopsin"/>
    <property type="match status" value="1"/>
</dbReference>
<dbReference type="InterPro" id="IPR049326">
    <property type="entry name" value="Rhodopsin_dom_fungi"/>
</dbReference>
<keyword evidence="2 7" id="KW-0812">Transmembrane</keyword>
<comment type="caution">
    <text evidence="9">The sequence shown here is derived from an EMBL/GenBank/DDBJ whole genome shotgun (WGS) entry which is preliminary data.</text>
</comment>
<dbReference type="EMBL" id="NMPR01000101">
    <property type="protein sequence ID" value="KAA8630541.1"/>
    <property type="molecule type" value="Genomic_DNA"/>
</dbReference>
<name>A0A8S8ZPC4_SORMA</name>
<reference evidence="9 10" key="1">
    <citation type="submission" date="2017-07" db="EMBL/GenBank/DDBJ databases">
        <title>Genome sequence of the Sordaria macrospora wild type strain R19027.</title>
        <authorList>
            <person name="Nowrousian M."/>
            <person name="Teichert I."/>
            <person name="Kueck U."/>
        </authorList>
    </citation>
    <scope>NUCLEOTIDE SEQUENCE [LARGE SCALE GENOMIC DNA]</scope>
    <source>
        <strain evidence="9 10">R19027</strain>
        <tissue evidence="9">Mycelium</tissue>
    </source>
</reference>
<feature type="domain" description="Rhodopsin" evidence="8">
    <location>
        <begin position="34"/>
        <end position="284"/>
    </location>
</feature>
<feature type="region of interest" description="Disordered" evidence="6">
    <location>
        <begin position="319"/>
        <end position="364"/>
    </location>
</feature>
<comment type="subcellular location">
    <subcellularLocation>
        <location evidence="1">Membrane</location>
        <topology evidence="1">Multi-pass membrane protein</topology>
    </subcellularLocation>
</comment>
<dbReference type="InterPro" id="IPR052337">
    <property type="entry name" value="SAT4-like"/>
</dbReference>
<feature type="transmembrane region" description="Helical" evidence="7">
    <location>
        <begin position="16"/>
        <end position="37"/>
    </location>
</feature>
<dbReference type="PANTHER" id="PTHR33048">
    <property type="entry name" value="PTH11-LIKE INTEGRAL MEMBRANE PROTEIN (AFU_ORTHOLOGUE AFUA_5G11245)"/>
    <property type="match status" value="1"/>
</dbReference>
<keyword evidence="3 7" id="KW-1133">Transmembrane helix</keyword>
<dbReference type="Proteomes" id="UP000433876">
    <property type="component" value="Unassembled WGS sequence"/>
</dbReference>
<evidence type="ECO:0000256" key="2">
    <source>
        <dbReference type="ARBA" id="ARBA00022692"/>
    </source>
</evidence>
<accession>A0A8S8ZPC4</accession>
<dbReference type="OMA" id="GWIMETT"/>
<evidence type="ECO:0000256" key="4">
    <source>
        <dbReference type="ARBA" id="ARBA00023136"/>
    </source>
</evidence>
<gene>
    <name evidence="9" type="ORF">SMACR_05620</name>
</gene>
<evidence type="ECO:0000256" key="1">
    <source>
        <dbReference type="ARBA" id="ARBA00004141"/>
    </source>
</evidence>
<sequence length="364" mass="39894">MSQPELSPPEYDSPGALIAGSVIMWVVSTLCVSLRFYSKRWKRQGYITADWLIVAAAIFTTGMTVMEIYGVKEHALGYPLGASIEDPKAVNGRLNKAKHIELSFLLLGIATLGLIKLSVCFLFWHLFARVVFRRFLMVWIAIIIAWTLAFVLGGLLECGSHLKAIFGQPQEYLEHCGSAIPTGYAMVGSDVATDFITLLIPIPVVFSMKMDKRTRFLTLLTFMIGALSVGASIAKAYIYIKASLGLWTSDAISMLTGLSIWNLAECHIGIIAACGPTLRPILARILPTESLMSLLSRMGVSGNTSRQNELPSFVKMPDADSAEQLQPGAEKVGSKGADGPHGVRQYEMESWNDAESERRSRNNV</sequence>
<feature type="transmembrane region" description="Helical" evidence="7">
    <location>
        <begin position="216"/>
        <end position="240"/>
    </location>
</feature>